<reference evidence="3 4" key="1">
    <citation type="submission" date="2019-04" db="EMBL/GenBank/DDBJ databases">
        <title>Friends and foes A comparative genomics studyof 23 Aspergillus species from section Flavi.</title>
        <authorList>
            <consortium name="DOE Joint Genome Institute"/>
            <person name="Kjaerbolling I."/>
            <person name="Vesth T."/>
            <person name="Frisvad J.C."/>
            <person name="Nybo J.L."/>
            <person name="Theobald S."/>
            <person name="Kildgaard S."/>
            <person name="Isbrandt T."/>
            <person name="Kuo A."/>
            <person name="Sato A."/>
            <person name="Lyhne E.K."/>
            <person name="Kogle M.E."/>
            <person name="Wiebenga A."/>
            <person name="Kun R.S."/>
            <person name="Lubbers R.J."/>
            <person name="Makela M.R."/>
            <person name="Barry K."/>
            <person name="Chovatia M."/>
            <person name="Clum A."/>
            <person name="Daum C."/>
            <person name="Haridas S."/>
            <person name="He G."/>
            <person name="LaButti K."/>
            <person name="Lipzen A."/>
            <person name="Mondo S."/>
            <person name="Riley R."/>
            <person name="Salamov A."/>
            <person name="Simmons B.A."/>
            <person name="Magnuson J.K."/>
            <person name="Henrissat B."/>
            <person name="Mortensen U.H."/>
            <person name="Larsen T.O."/>
            <person name="Devries R.P."/>
            <person name="Grigoriev I.V."/>
            <person name="Machida M."/>
            <person name="Baker S.E."/>
            <person name="Andersen M.R."/>
        </authorList>
    </citation>
    <scope>NUCLEOTIDE SEQUENCE [LARGE SCALE GENOMIC DNA]</scope>
    <source>
        <strain evidence="3 4">IBT 29228</strain>
    </source>
</reference>
<evidence type="ECO:0000256" key="1">
    <source>
        <dbReference type="SAM" id="MobiDB-lite"/>
    </source>
</evidence>
<sequence length="109" mass="11808">MPQWGIGGISSLVHPTPALHSPYILTSTEVTASGASPHRPRRLHWLGLSRVAGFFFFGGGAFLFCGHLLSSISRTISNNCNGVRGDKLPPSWAATVQPPPDRYRTELQP</sequence>
<organism evidence="3 4">
    <name type="scientific">Aspergillus bertholletiae</name>
    <dbReference type="NCBI Taxonomy" id="1226010"/>
    <lineage>
        <taxon>Eukaryota</taxon>
        <taxon>Fungi</taxon>
        <taxon>Dikarya</taxon>
        <taxon>Ascomycota</taxon>
        <taxon>Pezizomycotina</taxon>
        <taxon>Eurotiomycetes</taxon>
        <taxon>Eurotiomycetidae</taxon>
        <taxon>Eurotiales</taxon>
        <taxon>Aspergillaceae</taxon>
        <taxon>Aspergillus</taxon>
        <taxon>Aspergillus subgen. Circumdati</taxon>
    </lineage>
</organism>
<feature type="region of interest" description="Disordered" evidence="1">
    <location>
        <begin position="88"/>
        <end position="109"/>
    </location>
</feature>
<keyword evidence="2" id="KW-0472">Membrane</keyword>
<evidence type="ECO:0000256" key="2">
    <source>
        <dbReference type="SAM" id="Phobius"/>
    </source>
</evidence>
<name>A0A5N7B7T7_9EURO</name>
<dbReference type="Proteomes" id="UP000326198">
    <property type="component" value="Unassembled WGS sequence"/>
</dbReference>
<keyword evidence="2" id="KW-1133">Transmembrane helix</keyword>
<evidence type="ECO:0000313" key="3">
    <source>
        <dbReference type="EMBL" id="KAE8377815.1"/>
    </source>
</evidence>
<evidence type="ECO:0000313" key="4">
    <source>
        <dbReference type="Proteomes" id="UP000326198"/>
    </source>
</evidence>
<keyword evidence="4" id="KW-1185">Reference proteome</keyword>
<accession>A0A5N7B7T7</accession>
<feature type="transmembrane region" description="Helical" evidence="2">
    <location>
        <begin position="48"/>
        <end position="69"/>
    </location>
</feature>
<proteinExistence type="predicted"/>
<dbReference type="EMBL" id="ML736217">
    <property type="protein sequence ID" value="KAE8377815.1"/>
    <property type="molecule type" value="Genomic_DNA"/>
</dbReference>
<keyword evidence="2" id="KW-0812">Transmembrane</keyword>
<protein>
    <recommendedName>
        <fullName evidence="5">Transmembrane protein</fullName>
    </recommendedName>
</protein>
<gene>
    <name evidence="3" type="ORF">BDV26DRAFT_203244</name>
</gene>
<dbReference type="AlphaFoldDB" id="A0A5N7B7T7"/>
<evidence type="ECO:0008006" key="5">
    <source>
        <dbReference type="Google" id="ProtNLM"/>
    </source>
</evidence>